<comment type="caution">
    <text evidence="1">The sequence shown here is derived from an EMBL/GenBank/DDBJ whole genome shotgun (WGS) entry which is preliminary data.</text>
</comment>
<dbReference type="EMBL" id="JBJKFK010000179">
    <property type="protein sequence ID" value="KAL3319020.1"/>
    <property type="molecule type" value="Genomic_DNA"/>
</dbReference>
<reference evidence="1 2" key="1">
    <citation type="submission" date="2024-11" db="EMBL/GenBank/DDBJ databases">
        <title>Adaptive evolution of stress response genes in parasites aligns with host niche diversity.</title>
        <authorList>
            <person name="Hahn C."/>
            <person name="Resl P."/>
        </authorList>
    </citation>
    <scope>NUCLEOTIDE SEQUENCE [LARGE SCALE GENOMIC DNA]</scope>
    <source>
        <strain evidence="1">EGGRZ-B1_66</strain>
        <tissue evidence="1">Body</tissue>
    </source>
</reference>
<evidence type="ECO:0000313" key="1">
    <source>
        <dbReference type="EMBL" id="KAL3319020.1"/>
    </source>
</evidence>
<evidence type="ECO:0000313" key="2">
    <source>
        <dbReference type="Proteomes" id="UP001626550"/>
    </source>
</evidence>
<dbReference type="Proteomes" id="UP001626550">
    <property type="component" value="Unassembled WGS sequence"/>
</dbReference>
<organism evidence="1 2">
    <name type="scientific">Cichlidogyrus casuarinus</name>
    <dbReference type="NCBI Taxonomy" id="1844966"/>
    <lineage>
        <taxon>Eukaryota</taxon>
        <taxon>Metazoa</taxon>
        <taxon>Spiralia</taxon>
        <taxon>Lophotrochozoa</taxon>
        <taxon>Platyhelminthes</taxon>
        <taxon>Monogenea</taxon>
        <taxon>Monopisthocotylea</taxon>
        <taxon>Dactylogyridea</taxon>
        <taxon>Ancyrocephalidae</taxon>
        <taxon>Cichlidogyrus</taxon>
    </lineage>
</organism>
<proteinExistence type="predicted"/>
<name>A0ABD2QHL0_9PLAT</name>
<keyword evidence="2" id="KW-1185">Reference proteome</keyword>
<protein>
    <recommendedName>
        <fullName evidence="3">Dynactin subunit 6</fullName>
    </recommendedName>
</protein>
<sequence>MVDLKIKLDCQTCYGSYIAKSGQSVRGSLKIDLNRVLCIKIYGRAVVIGKNNTSNPKFKCESVPFFHCGHGEELHLAKGKTKNGKYFTERIGLGEKLVVINEEVVCSINIFLRGRSGSFSFFINRVKR</sequence>
<accession>A0ABD2QHL0</accession>
<evidence type="ECO:0008006" key="3">
    <source>
        <dbReference type="Google" id="ProtNLM"/>
    </source>
</evidence>
<dbReference type="AlphaFoldDB" id="A0ABD2QHL0"/>
<gene>
    <name evidence="1" type="ORF">Ciccas_002320</name>
</gene>